<dbReference type="Proteomes" id="UP001497482">
    <property type="component" value="Chromosome 17"/>
</dbReference>
<reference evidence="2 3" key="1">
    <citation type="submission" date="2024-04" db="EMBL/GenBank/DDBJ databases">
        <authorList>
            <person name="Waldvogel A.-M."/>
            <person name="Schoenle A."/>
        </authorList>
    </citation>
    <scope>NUCLEOTIDE SEQUENCE [LARGE SCALE GENOMIC DNA]</scope>
</reference>
<gene>
    <name evidence="2" type="ORF">KC01_LOCUS15455</name>
</gene>
<feature type="compositionally biased region" description="Polar residues" evidence="1">
    <location>
        <begin position="70"/>
        <end position="93"/>
    </location>
</feature>
<evidence type="ECO:0000313" key="3">
    <source>
        <dbReference type="Proteomes" id="UP001497482"/>
    </source>
</evidence>
<keyword evidence="3" id="KW-1185">Reference proteome</keyword>
<evidence type="ECO:0000313" key="2">
    <source>
        <dbReference type="EMBL" id="CAL1585212.1"/>
    </source>
</evidence>
<feature type="region of interest" description="Disordered" evidence="1">
    <location>
        <begin position="1"/>
        <end position="93"/>
    </location>
</feature>
<dbReference type="EMBL" id="OZ035839">
    <property type="protein sequence ID" value="CAL1585212.1"/>
    <property type="molecule type" value="Genomic_DNA"/>
</dbReference>
<evidence type="ECO:0000256" key="1">
    <source>
        <dbReference type="SAM" id="MobiDB-lite"/>
    </source>
</evidence>
<name>A0AAV2K5J4_KNICA</name>
<feature type="compositionally biased region" description="Low complexity" evidence="1">
    <location>
        <begin position="1"/>
        <end position="24"/>
    </location>
</feature>
<proteinExistence type="predicted"/>
<protein>
    <submittedName>
        <fullName evidence="2">Uncharacterized protein</fullName>
    </submittedName>
</protein>
<sequence>MSLTRLVSSLTDSSLSSLLSASPRASRRPQAQHPAGSLERRINHAPPPSGRNSRSSDVLAHRTQPPRRPQLSSGKSSLQPPLDSSQATSSPSL</sequence>
<dbReference type="AlphaFoldDB" id="A0AAV2K5J4"/>
<organism evidence="2 3">
    <name type="scientific">Knipowitschia caucasica</name>
    <name type="common">Caucasian dwarf goby</name>
    <name type="synonym">Pomatoschistus caucasicus</name>
    <dbReference type="NCBI Taxonomy" id="637954"/>
    <lineage>
        <taxon>Eukaryota</taxon>
        <taxon>Metazoa</taxon>
        <taxon>Chordata</taxon>
        <taxon>Craniata</taxon>
        <taxon>Vertebrata</taxon>
        <taxon>Euteleostomi</taxon>
        <taxon>Actinopterygii</taxon>
        <taxon>Neopterygii</taxon>
        <taxon>Teleostei</taxon>
        <taxon>Neoteleostei</taxon>
        <taxon>Acanthomorphata</taxon>
        <taxon>Gobiaria</taxon>
        <taxon>Gobiiformes</taxon>
        <taxon>Gobioidei</taxon>
        <taxon>Gobiidae</taxon>
        <taxon>Gobiinae</taxon>
        <taxon>Knipowitschia</taxon>
    </lineage>
</organism>
<accession>A0AAV2K5J4</accession>